<accession>A0A4R2B021</accession>
<organism evidence="2 3">
    <name type="scientific">Sinorhizobium americanum</name>
    <dbReference type="NCBI Taxonomy" id="194963"/>
    <lineage>
        <taxon>Bacteria</taxon>
        <taxon>Pseudomonadati</taxon>
        <taxon>Pseudomonadota</taxon>
        <taxon>Alphaproteobacteria</taxon>
        <taxon>Hyphomicrobiales</taxon>
        <taxon>Rhizobiaceae</taxon>
        <taxon>Sinorhizobium/Ensifer group</taxon>
        <taxon>Sinorhizobium</taxon>
    </lineage>
</organism>
<evidence type="ECO:0000313" key="3">
    <source>
        <dbReference type="Proteomes" id="UP000295043"/>
    </source>
</evidence>
<protein>
    <submittedName>
        <fullName evidence="2">Uncharacterized protein</fullName>
    </submittedName>
</protein>
<gene>
    <name evidence="2" type="ORF">EV184_13339</name>
</gene>
<evidence type="ECO:0000256" key="1">
    <source>
        <dbReference type="SAM" id="MobiDB-lite"/>
    </source>
</evidence>
<sequence length="79" mass="8617">MNATRASVRVPVQTKPLGRFRLSPEPAHISLCDTQQALHRKLTMLGERQGATAAGVGQTKDGGACISNRPRHRYGRHLS</sequence>
<reference evidence="2 3" key="1">
    <citation type="submission" date="2019-03" db="EMBL/GenBank/DDBJ databases">
        <title>Genomic Encyclopedia of Type Strains, Phase IV (KMG-V): Genome sequencing to study the core and pangenomes of soil and plant-associated prokaryotes.</title>
        <authorList>
            <person name="Whitman W."/>
        </authorList>
    </citation>
    <scope>NUCLEOTIDE SEQUENCE [LARGE SCALE GENOMIC DNA]</scope>
    <source>
        <strain evidence="2 3">23C40</strain>
    </source>
</reference>
<proteinExistence type="predicted"/>
<dbReference type="Proteomes" id="UP000295043">
    <property type="component" value="Unassembled WGS sequence"/>
</dbReference>
<comment type="caution">
    <text evidence="2">The sequence shown here is derived from an EMBL/GenBank/DDBJ whole genome shotgun (WGS) entry which is preliminary data.</text>
</comment>
<evidence type="ECO:0000313" key="2">
    <source>
        <dbReference type="EMBL" id="TCN18499.1"/>
    </source>
</evidence>
<dbReference type="AlphaFoldDB" id="A0A4R2B021"/>
<feature type="compositionally biased region" description="Basic residues" evidence="1">
    <location>
        <begin position="69"/>
        <end position="79"/>
    </location>
</feature>
<name>A0A4R2B021_9HYPH</name>
<feature type="region of interest" description="Disordered" evidence="1">
    <location>
        <begin position="51"/>
        <end position="79"/>
    </location>
</feature>
<dbReference type="EMBL" id="SLVU01000033">
    <property type="protein sequence ID" value="TCN18499.1"/>
    <property type="molecule type" value="Genomic_DNA"/>
</dbReference>